<dbReference type="OrthoDB" id="58802at2"/>
<dbReference type="InterPro" id="IPR007324">
    <property type="entry name" value="Sugar-bd_dom_put"/>
</dbReference>
<dbReference type="EMBL" id="FNVA01000002">
    <property type="protein sequence ID" value="SEG01955.1"/>
    <property type="molecule type" value="Genomic_DNA"/>
</dbReference>
<dbReference type="InterPro" id="IPR037171">
    <property type="entry name" value="NagB/RpiA_transferase-like"/>
</dbReference>
<protein>
    <submittedName>
        <fullName evidence="6">DNA-binding transcriptional regulator LsrR, DeoR family</fullName>
    </submittedName>
</protein>
<dbReference type="Proteomes" id="UP000236728">
    <property type="component" value="Unassembled WGS sequence"/>
</dbReference>
<dbReference type="RefSeq" id="WP_103932602.1">
    <property type="nucleotide sequence ID" value="NZ_FNVA01000002.1"/>
</dbReference>
<evidence type="ECO:0000313" key="6">
    <source>
        <dbReference type="EMBL" id="SEG01955.1"/>
    </source>
</evidence>
<dbReference type="GO" id="GO:0003677">
    <property type="term" value="F:DNA binding"/>
    <property type="evidence" value="ECO:0007669"/>
    <property type="project" value="UniProtKB-KW"/>
</dbReference>
<organism evidence="6 7">
    <name type="scientific">Bryocella elongata</name>
    <dbReference type="NCBI Taxonomy" id="863522"/>
    <lineage>
        <taxon>Bacteria</taxon>
        <taxon>Pseudomonadati</taxon>
        <taxon>Acidobacteriota</taxon>
        <taxon>Terriglobia</taxon>
        <taxon>Terriglobales</taxon>
        <taxon>Acidobacteriaceae</taxon>
        <taxon>Bryocella</taxon>
    </lineage>
</organism>
<dbReference type="Gene3D" id="1.10.10.60">
    <property type="entry name" value="Homeodomain-like"/>
    <property type="match status" value="1"/>
</dbReference>
<evidence type="ECO:0000259" key="5">
    <source>
        <dbReference type="Pfam" id="PF04198"/>
    </source>
</evidence>
<evidence type="ECO:0000313" key="7">
    <source>
        <dbReference type="Proteomes" id="UP000236728"/>
    </source>
</evidence>
<name>A0A1H5WRH6_9BACT</name>
<keyword evidence="4" id="KW-0804">Transcription</keyword>
<reference evidence="6 7" key="1">
    <citation type="submission" date="2016-10" db="EMBL/GenBank/DDBJ databases">
        <authorList>
            <person name="de Groot N.N."/>
        </authorList>
    </citation>
    <scope>NUCLEOTIDE SEQUENCE [LARGE SCALE GENOMIC DNA]</scope>
    <source>
        <strain evidence="6 7">DSM 22489</strain>
    </source>
</reference>
<dbReference type="SUPFAM" id="SSF100950">
    <property type="entry name" value="NagB/RpiA/CoA transferase-like"/>
    <property type="match status" value="1"/>
</dbReference>
<feature type="domain" description="Sugar-binding" evidence="5">
    <location>
        <begin position="65"/>
        <end position="315"/>
    </location>
</feature>
<sequence length="320" mass="34340">MPHLDEMRLMAKVARMYYDHGLRQKEITERLSIHQSTVSRLLQRAREANIVRISVMSPPGIFNEEEDALEKRFGLKEAIVIETRNDDEHLVSDLGAAAAFFLQTTVKPGTLIGISSWSRALFAMVESLHSSDCGRGGSVVQILGGFGAASAQHHATHIAQRLAGLIGASPVLLQAPAVVGSAEARRVLMKDASVRQAADLFPRLNLALVGIGSMHPSPILVSSGNVFSAAEMQNMRAQGAVGDICFRFYDAAGKAVRSALNSRVVGIEPETLKSVERVVGIAGGPKKLEAIRAALVGQRINVLITDVNTAHSLLKDQPSV</sequence>
<proteinExistence type="inferred from homology"/>
<gene>
    <name evidence="6" type="ORF">SAMN05421819_1707</name>
</gene>
<dbReference type="InterPro" id="IPR009057">
    <property type="entry name" value="Homeodomain-like_sf"/>
</dbReference>
<comment type="similarity">
    <text evidence="1">Belongs to the SorC transcriptional regulatory family.</text>
</comment>
<dbReference type="InterPro" id="IPR051054">
    <property type="entry name" value="SorC_transcr_regulators"/>
</dbReference>
<evidence type="ECO:0000256" key="4">
    <source>
        <dbReference type="ARBA" id="ARBA00023163"/>
    </source>
</evidence>
<dbReference type="AlphaFoldDB" id="A0A1H5WRH6"/>
<evidence type="ECO:0000256" key="2">
    <source>
        <dbReference type="ARBA" id="ARBA00023015"/>
    </source>
</evidence>
<dbReference type="PANTHER" id="PTHR34294">
    <property type="entry name" value="TRANSCRIPTIONAL REGULATOR-RELATED"/>
    <property type="match status" value="1"/>
</dbReference>
<dbReference type="Gene3D" id="3.40.50.1360">
    <property type="match status" value="1"/>
</dbReference>
<dbReference type="GO" id="GO:0030246">
    <property type="term" value="F:carbohydrate binding"/>
    <property type="evidence" value="ECO:0007669"/>
    <property type="project" value="InterPro"/>
</dbReference>
<keyword evidence="3 6" id="KW-0238">DNA-binding</keyword>
<evidence type="ECO:0000256" key="1">
    <source>
        <dbReference type="ARBA" id="ARBA00010466"/>
    </source>
</evidence>
<keyword evidence="7" id="KW-1185">Reference proteome</keyword>
<dbReference type="SUPFAM" id="SSF46689">
    <property type="entry name" value="Homeodomain-like"/>
    <property type="match status" value="1"/>
</dbReference>
<keyword evidence="2" id="KW-0805">Transcription regulation</keyword>
<dbReference type="Pfam" id="PF04198">
    <property type="entry name" value="Sugar-bind"/>
    <property type="match status" value="1"/>
</dbReference>
<accession>A0A1H5WRH6</accession>
<evidence type="ECO:0000256" key="3">
    <source>
        <dbReference type="ARBA" id="ARBA00023125"/>
    </source>
</evidence>